<gene>
    <name evidence="3" type="ORF">DB30_03344</name>
</gene>
<dbReference type="RefSeq" id="WP_052548387.1">
    <property type="nucleotide sequence ID" value="NZ_JMCC02000025.1"/>
</dbReference>
<dbReference type="AlphaFoldDB" id="A0A0C2D6Z3"/>
<feature type="region of interest" description="Disordered" evidence="1">
    <location>
        <begin position="29"/>
        <end position="63"/>
    </location>
</feature>
<organism evidence="3 4">
    <name type="scientific">Enhygromyxa salina</name>
    <dbReference type="NCBI Taxonomy" id="215803"/>
    <lineage>
        <taxon>Bacteria</taxon>
        <taxon>Pseudomonadati</taxon>
        <taxon>Myxococcota</taxon>
        <taxon>Polyangia</taxon>
        <taxon>Nannocystales</taxon>
        <taxon>Nannocystaceae</taxon>
        <taxon>Enhygromyxa</taxon>
    </lineage>
</organism>
<sequence length="257" mass="26359">MRKFPLITTTFVGLALTLSFAACDGGDDGSDTQADATTGDGDGDGDTGDGDTSGDGDGDPTGGECFPQPAICEQFVRCIGALVPGQAETVEAQYGAEGSCWCGTSEAAQKCYDTCGAEVEKALASNPTESQCHENVCPIEDLNPDEPYGPIVDGSCSDYIGPQGDPIAQTPFSSPLGIPGGFCAPACSGLADYCPGHKQTSAQGTCYLVGQDDNFCVARCYVNSEFLGGHQCQCGATCQPQGSPDGEGQMRGLCTFE</sequence>
<feature type="compositionally biased region" description="Acidic residues" evidence="1">
    <location>
        <begin position="41"/>
        <end position="58"/>
    </location>
</feature>
<feature type="signal peptide" evidence="2">
    <location>
        <begin position="1"/>
        <end position="21"/>
    </location>
</feature>
<evidence type="ECO:0000256" key="1">
    <source>
        <dbReference type="SAM" id="MobiDB-lite"/>
    </source>
</evidence>
<reference evidence="3 4" key="1">
    <citation type="submission" date="2014-12" db="EMBL/GenBank/DDBJ databases">
        <title>Genome assembly of Enhygromyxa salina DSM 15201.</title>
        <authorList>
            <person name="Sharma G."/>
            <person name="Subramanian S."/>
        </authorList>
    </citation>
    <scope>NUCLEOTIDE SEQUENCE [LARGE SCALE GENOMIC DNA]</scope>
    <source>
        <strain evidence="3 4">DSM 15201</strain>
    </source>
</reference>
<protein>
    <recommendedName>
        <fullName evidence="5">Endo-1,4-beta-xylanase A</fullName>
    </recommendedName>
</protein>
<dbReference type="EMBL" id="JMCC02000025">
    <property type="protein sequence ID" value="KIG17425.1"/>
    <property type="molecule type" value="Genomic_DNA"/>
</dbReference>
<evidence type="ECO:0000313" key="4">
    <source>
        <dbReference type="Proteomes" id="UP000031599"/>
    </source>
</evidence>
<accession>A0A0C2D6Z3</accession>
<proteinExistence type="predicted"/>
<feature type="chain" id="PRO_5002164089" description="Endo-1,4-beta-xylanase A" evidence="2">
    <location>
        <begin position="22"/>
        <end position="257"/>
    </location>
</feature>
<evidence type="ECO:0000256" key="2">
    <source>
        <dbReference type="SAM" id="SignalP"/>
    </source>
</evidence>
<comment type="caution">
    <text evidence="3">The sequence shown here is derived from an EMBL/GenBank/DDBJ whole genome shotgun (WGS) entry which is preliminary data.</text>
</comment>
<evidence type="ECO:0008006" key="5">
    <source>
        <dbReference type="Google" id="ProtNLM"/>
    </source>
</evidence>
<dbReference type="PROSITE" id="PS51257">
    <property type="entry name" value="PROKAR_LIPOPROTEIN"/>
    <property type="match status" value="1"/>
</dbReference>
<dbReference type="Proteomes" id="UP000031599">
    <property type="component" value="Unassembled WGS sequence"/>
</dbReference>
<name>A0A0C2D6Z3_9BACT</name>
<keyword evidence="2" id="KW-0732">Signal</keyword>
<evidence type="ECO:0000313" key="3">
    <source>
        <dbReference type="EMBL" id="KIG17425.1"/>
    </source>
</evidence>